<dbReference type="AlphaFoldDB" id="A0A1G2SI89"/>
<evidence type="ECO:0000256" key="1">
    <source>
        <dbReference type="SAM" id="Phobius"/>
    </source>
</evidence>
<name>A0A1G2SI89_9BACT</name>
<dbReference type="EMBL" id="MHUW01000007">
    <property type="protein sequence ID" value="OHA84101.1"/>
    <property type="molecule type" value="Genomic_DNA"/>
</dbReference>
<dbReference type="STRING" id="1802727.A2937_02815"/>
<comment type="caution">
    <text evidence="2">The sequence shown here is derived from an EMBL/GenBank/DDBJ whole genome shotgun (WGS) entry which is preliminary data.</text>
</comment>
<sequence>MAKIASIITGLREHGRLWFMRGIAVLILAFLFFIAIGGISQNDKWKITRVEVVGTQTVDSDTVEALVREKLKGNYYIAYARENSQIFPSREIEEGLLNVFPRLASAYVERIDAHTISVKVSERKPYALWCGEVYSPDIRELIGCFFVDNTGFVFDRAPTFSEGVYLEIYGALLGASEEGILRAHIPPAQFILTHTLVSSLMRELGDPLRIIMKPEGEMVVTMKKSDKYPMLAGVELRFKDTASAETIMKNLLAALPVQFPPDVTPKKKLLYIDMRFGNKIFFGFEN</sequence>
<organism evidence="2 3">
    <name type="scientific">Candidatus Yonathbacteria bacterium RIFCSPLOWO2_01_FULL_47_33b</name>
    <dbReference type="NCBI Taxonomy" id="1802727"/>
    <lineage>
        <taxon>Bacteria</taxon>
        <taxon>Candidatus Yonathiibacteriota</taxon>
    </lineage>
</organism>
<feature type="transmembrane region" description="Helical" evidence="1">
    <location>
        <begin position="18"/>
        <end position="39"/>
    </location>
</feature>
<protein>
    <submittedName>
        <fullName evidence="2">Uncharacterized protein</fullName>
    </submittedName>
</protein>
<keyword evidence="1" id="KW-1133">Transmembrane helix</keyword>
<reference evidence="2 3" key="1">
    <citation type="journal article" date="2016" name="Nat. Commun.">
        <title>Thousands of microbial genomes shed light on interconnected biogeochemical processes in an aquifer system.</title>
        <authorList>
            <person name="Anantharaman K."/>
            <person name="Brown C.T."/>
            <person name="Hug L.A."/>
            <person name="Sharon I."/>
            <person name="Castelle C.J."/>
            <person name="Probst A.J."/>
            <person name="Thomas B.C."/>
            <person name="Singh A."/>
            <person name="Wilkins M.J."/>
            <person name="Karaoz U."/>
            <person name="Brodie E.L."/>
            <person name="Williams K.H."/>
            <person name="Hubbard S.S."/>
            <person name="Banfield J.F."/>
        </authorList>
    </citation>
    <scope>NUCLEOTIDE SEQUENCE [LARGE SCALE GENOMIC DNA]</scope>
</reference>
<dbReference type="Proteomes" id="UP000177987">
    <property type="component" value="Unassembled WGS sequence"/>
</dbReference>
<evidence type="ECO:0000313" key="3">
    <source>
        <dbReference type="Proteomes" id="UP000177987"/>
    </source>
</evidence>
<accession>A0A1G2SI89</accession>
<gene>
    <name evidence="2" type="ORF">A2937_02815</name>
</gene>
<keyword evidence="1" id="KW-0472">Membrane</keyword>
<proteinExistence type="predicted"/>
<keyword evidence="1" id="KW-0812">Transmembrane</keyword>
<evidence type="ECO:0000313" key="2">
    <source>
        <dbReference type="EMBL" id="OHA84101.1"/>
    </source>
</evidence>